<dbReference type="Pfam" id="PF07690">
    <property type="entry name" value="MFS_1"/>
    <property type="match status" value="1"/>
</dbReference>
<dbReference type="PROSITE" id="PS50850">
    <property type="entry name" value="MFS"/>
    <property type="match status" value="1"/>
</dbReference>
<dbReference type="HOGENOM" id="CLU_001265_0_1_1"/>
<dbReference type="InterPro" id="IPR036259">
    <property type="entry name" value="MFS_trans_sf"/>
</dbReference>
<feature type="transmembrane region" description="Helical" evidence="7">
    <location>
        <begin position="105"/>
        <end position="125"/>
    </location>
</feature>
<keyword evidence="2" id="KW-0813">Transport</keyword>
<dbReference type="GO" id="GO:0022857">
    <property type="term" value="F:transmembrane transporter activity"/>
    <property type="evidence" value="ECO:0007669"/>
    <property type="project" value="InterPro"/>
</dbReference>
<dbReference type="InterPro" id="IPR011701">
    <property type="entry name" value="MFS"/>
</dbReference>
<feature type="compositionally biased region" description="Basic and acidic residues" evidence="6">
    <location>
        <begin position="1"/>
        <end position="19"/>
    </location>
</feature>
<feature type="transmembrane region" description="Helical" evidence="7">
    <location>
        <begin position="306"/>
        <end position="324"/>
    </location>
</feature>
<evidence type="ECO:0000256" key="6">
    <source>
        <dbReference type="SAM" id="MobiDB-lite"/>
    </source>
</evidence>
<feature type="transmembrane region" description="Helical" evidence="7">
    <location>
        <begin position="461"/>
        <end position="486"/>
    </location>
</feature>
<dbReference type="FunFam" id="1.20.1250.20:FF:000034">
    <property type="entry name" value="MFS general substrate transporter"/>
    <property type="match status" value="1"/>
</dbReference>
<reference evidence="9 10" key="1">
    <citation type="submission" date="2015-01" db="EMBL/GenBank/DDBJ databases">
        <title>The Genome Sequence of Exophiala spinifera CBS89968.</title>
        <authorList>
            <consortium name="The Broad Institute Genomics Platform"/>
            <person name="Cuomo C."/>
            <person name="de Hoog S."/>
            <person name="Gorbushina A."/>
            <person name="Stielow B."/>
            <person name="Teixiera M."/>
            <person name="Abouelleil A."/>
            <person name="Chapman S.B."/>
            <person name="Priest M."/>
            <person name="Young S.K."/>
            <person name="Wortman J."/>
            <person name="Nusbaum C."/>
            <person name="Birren B."/>
        </authorList>
    </citation>
    <scope>NUCLEOTIDE SEQUENCE [LARGE SCALE GENOMIC DNA]</scope>
    <source>
        <strain evidence="9 10">CBS 89968</strain>
    </source>
</reference>
<evidence type="ECO:0000259" key="8">
    <source>
        <dbReference type="PROSITE" id="PS50850"/>
    </source>
</evidence>
<dbReference type="EMBL" id="KN847493">
    <property type="protein sequence ID" value="KIW18979.1"/>
    <property type="molecule type" value="Genomic_DNA"/>
</dbReference>
<sequence length="528" mass="58278">MADKVQDEKRLEYGSEEKGLGGGGDSSEHSPTVGPTDGGLRTVDAGLPPDQVIGEMSPAEEARTIRKIDFRLIPLLTLLYLLAYIDRSNLGNAKIAGMYDDLELYGLKYNTVLTVFFVTYTLFEVPSNVVLKILRPSVWLSIICFSWGLVMTLMGLVNSYHGLIVARIFLGLAEAGFFPAATFLLTIWYRRYEVQRRMAIFYAAASLSGAFSGLLAFAIEKMDGISGLAGWKWIFILEGLAPVAVSFTLFFLLPDKPETARFLTIREREFVVNRIALFTGSGAGRVTNADKITWTSFKSGFRDWRVWLAIIPFWGCSIGTYGFTATVPTVVKDLGYSNANAQLMTIPIYVAATFATVGVAFWSDRIQQRTPFLMGGFSVACVGFVAELAIPHPRMPGVTYFFLFLIAIGLYCPFTCVVTLVGNNLAPSSKRAVGMALLISVGNMGGICGSNIYFAAQAPRYYTGFGVCLAVCFLAIICAIILRIAYRRENKRRDDYVAREGEAAIKARFTDQELLELGDLSPFYRYTL</sequence>
<protein>
    <recommendedName>
        <fullName evidence="8">Major facilitator superfamily (MFS) profile domain-containing protein</fullName>
    </recommendedName>
</protein>
<feature type="transmembrane region" description="Helical" evidence="7">
    <location>
        <begin position="163"/>
        <end position="187"/>
    </location>
</feature>
<dbReference type="GO" id="GO:0016020">
    <property type="term" value="C:membrane"/>
    <property type="evidence" value="ECO:0007669"/>
    <property type="project" value="UniProtKB-SubCell"/>
</dbReference>
<proteinExistence type="predicted"/>
<evidence type="ECO:0000256" key="7">
    <source>
        <dbReference type="SAM" id="Phobius"/>
    </source>
</evidence>
<keyword evidence="4 7" id="KW-1133">Transmembrane helix</keyword>
<feature type="region of interest" description="Disordered" evidence="6">
    <location>
        <begin position="1"/>
        <end position="41"/>
    </location>
</feature>
<feature type="transmembrane region" description="Helical" evidence="7">
    <location>
        <begin position="344"/>
        <end position="363"/>
    </location>
</feature>
<dbReference type="FunFam" id="1.20.1250.20:FF:000013">
    <property type="entry name" value="MFS general substrate transporter"/>
    <property type="match status" value="1"/>
</dbReference>
<evidence type="ECO:0000256" key="5">
    <source>
        <dbReference type="ARBA" id="ARBA00023136"/>
    </source>
</evidence>
<accession>A0A0D2C623</accession>
<keyword evidence="5 7" id="KW-0472">Membrane</keyword>
<dbReference type="PANTHER" id="PTHR43791">
    <property type="entry name" value="PERMEASE-RELATED"/>
    <property type="match status" value="1"/>
</dbReference>
<comment type="subcellular location">
    <subcellularLocation>
        <location evidence="1">Membrane</location>
        <topology evidence="1">Multi-pass membrane protein</topology>
    </subcellularLocation>
</comment>
<feature type="transmembrane region" description="Helical" evidence="7">
    <location>
        <begin position="199"/>
        <end position="219"/>
    </location>
</feature>
<dbReference type="GeneID" id="27330351"/>
<evidence type="ECO:0000313" key="10">
    <source>
        <dbReference type="Proteomes" id="UP000053328"/>
    </source>
</evidence>
<dbReference type="Gene3D" id="1.20.1250.20">
    <property type="entry name" value="MFS general substrate transporter like domains"/>
    <property type="match status" value="2"/>
</dbReference>
<dbReference type="InterPro" id="IPR020846">
    <property type="entry name" value="MFS_dom"/>
</dbReference>
<evidence type="ECO:0000256" key="2">
    <source>
        <dbReference type="ARBA" id="ARBA00022448"/>
    </source>
</evidence>
<dbReference type="PANTHER" id="PTHR43791:SF18">
    <property type="entry name" value="NICOTINIC ACID TRANSPORTER TNA1, PUTATIVE (AFU_ORTHOLOGUE AFUA_3G03820)-RELATED"/>
    <property type="match status" value="1"/>
</dbReference>
<keyword evidence="3 7" id="KW-0812">Transmembrane</keyword>
<feature type="transmembrane region" description="Helical" evidence="7">
    <location>
        <begin position="137"/>
        <end position="157"/>
    </location>
</feature>
<dbReference type="VEuPathDB" id="FungiDB:PV08_03268"/>
<evidence type="ECO:0000256" key="3">
    <source>
        <dbReference type="ARBA" id="ARBA00022692"/>
    </source>
</evidence>
<dbReference type="OrthoDB" id="2962993at2759"/>
<dbReference type="Proteomes" id="UP000053328">
    <property type="component" value="Unassembled WGS sequence"/>
</dbReference>
<feature type="transmembrane region" description="Helical" evidence="7">
    <location>
        <begin position="68"/>
        <end position="85"/>
    </location>
</feature>
<evidence type="ECO:0000313" key="9">
    <source>
        <dbReference type="EMBL" id="KIW18979.1"/>
    </source>
</evidence>
<dbReference type="SUPFAM" id="SSF103473">
    <property type="entry name" value="MFS general substrate transporter"/>
    <property type="match status" value="1"/>
</dbReference>
<evidence type="ECO:0000256" key="1">
    <source>
        <dbReference type="ARBA" id="ARBA00004141"/>
    </source>
</evidence>
<feature type="transmembrane region" description="Helical" evidence="7">
    <location>
        <begin position="433"/>
        <end position="455"/>
    </location>
</feature>
<dbReference type="AlphaFoldDB" id="A0A0D2C623"/>
<gene>
    <name evidence="9" type="ORF">PV08_03268</name>
</gene>
<keyword evidence="10" id="KW-1185">Reference proteome</keyword>
<name>A0A0D2C623_9EURO</name>
<dbReference type="RefSeq" id="XP_016239195.1">
    <property type="nucleotide sequence ID" value="XM_016377625.1"/>
</dbReference>
<feature type="transmembrane region" description="Helical" evidence="7">
    <location>
        <begin position="231"/>
        <end position="253"/>
    </location>
</feature>
<feature type="domain" description="Major facilitator superfamily (MFS) profile" evidence="8">
    <location>
        <begin position="72"/>
        <end position="487"/>
    </location>
</feature>
<evidence type="ECO:0000256" key="4">
    <source>
        <dbReference type="ARBA" id="ARBA00022989"/>
    </source>
</evidence>
<organism evidence="9 10">
    <name type="scientific">Exophiala spinifera</name>
    <dbReference type="NCBI Taxonomy" id="91928"/>
    <lineage>
        <taxon>Eukaryota</taxon>
        <taxon>Fungi</taxon>
        <taxon>Dikarya</taxon>
        <taxon>Ascomycota</taxon>
        <taxon>Pezizomycotina</taxon>
        <taxon>Eurotiomycetes</taxon>
        <taxon>Chaetothyriomycetidae</taxon>
        <taxon>Chaetothyriales</taxon>
        <taxon>Herpotrichiellaceae</taxon>
        <taxon>Exophiala</taxon>
    </lineage>
</organism>
<feature type="transmembrane region" description="Helical" evidence="7">
    <location>
        <begin position="398"/>
        <end position="421"/>
    </location>
</feature>
<feature type="transmembrane region" description="Helical" evidence="7">
    <location>
        <begin position="372"/>
        <end position="392"/>
    </location>
</feature>